<protein>
    <submittedName>
        <fullName evidence="1">Uncharacterized protein</fullName>
    </submittedName>
</protein>
<proteinExistence type="predicted"/>
<reference evidence="1" key="1">
    <citation type="submission" date="2019-02" db="EMBL/GenBank/DDBJ databases">
        <authorList>
            <person name="Gruber-Vodicka R. H."/>
            <person name="Seah K. B. B."/>
        </authorList>
    </citation>
    <scope>NUCLEOTIDE SEQUENCE</scope>
    <source>
        <strain evidence="1">BECK_S312</strain>
    </source>
</reference>
<name>A0A450VS59_9GAMM</name>
<gene>
    <name evidence="1" type="ORF">BECKLPF1236A_GA0070988_1001011</name>
</gene>
<dbReference type="AlphaFoldDB" id="A0A450VS59"/>
<organism evidence="1">
    <name type="scientific">Candidatus Kentrum sp. LPFa</name>
    <dbReference type="NCBI Taxonomy" id="2126335"/>
    <lineage>
        <taxon>Bacteria</taxon>
        <taxon>Pseudomonadati</taxon>
        <taxon>Pseudomonadota</taxon>
        <taxon>Gammaproteobacteria</taxon>
        <taxon>Candidatus Kentrum</taxon>
    </lineage>
</organism>
<evidence type="ECO:0000313" key="1">
    <source>
        <dbReference type="EMBL" id="VFK07623.1"/>
    </source>
</evidence>
<accession>A0A450VS59</accession>
<dbReference type="EMBL" id="CAADFM010000010">
    <property type="protein sequence ID" value="VFK07623.1"/>
    <property type="molecule type" value="Genomic_DNA"/>
</dbReference>
<sequence>MAASDFLIVLPKIFPVSDYHANHFNALRLLHEAQNLVAQGCVTKIKCGKYLILKD</sequence>